<dbReference type="OrthoDB" id="1939300at2759"/>
<organism evidence="2 3">
    <name type="scientific">Artemisia annua</name>
    <name type="common">Sweet wormwood</name>
    <dbReference type="NCBI Taxonomy" id="35608"/>
    <lineage>
        <taxon>Eukaryota</taxon>
        <taxon>Viridiplantae</taxon>
        <taxon>Streptophyta</taxon>
        <taxon>Embryophyta</taxon>
        <taxon>Tracheophyta</taxon>
        <taxon>Spermatophyta</taxon>
        <taxon>Magnoliopsida</taxon>
        <taxon>eudicotyledons</taxon>
        <taxon>Gunneridae</taxon>
        <taxon>Pentapetalae</taxon>
        <taxon>asterids</taxon>
        <taxon>campanulids</taxon>
        <taxon>Asterales</taxon>
        <taxon>Asteraceae</taxon>
        <taxon>Asteroideae</taxon>
        <taxon>Anthemideae</taxon>
        <taxon>Artemisiinae</taxon>
        <taxon>Artemisia</taxon>
    </lineage>
</organism>
<name>A0A2U1Q409_ARTAN</name>
<feature type="compositionally biased region" description="Low complexity" evidence="1">
    <location>
        <begin position="171"/>
        <end position="184"/>
    </location>
</feature>
<evidence type="ECO:0000313" key="3">
    <source>
        <dbReference type="Proteomes" id="UP000245207"/>
    </source>
</evidence>
<proteinExistence type="predicted"/>
<reference evidence="2 3" key="1">
    <citation type="journal article" date="2018" name="Mol. Plant">
        <title>The genome of Artemisia annua provides insight into the evolution of Asteraceae family and artemisinin biosynthesis.</title>
        <authorList>
            <person name="Shen Q."/>
            <person name="Zhang L."/>
            <person name="Liao Z."/>
            <person name="Wang S."/>
            <person name="Yan T."/>
            <person name="Shi P."/>
            <person name="Liu M."/>
            <person name="Fu X."/>
            <person name="Pan Q."/>
            <person name="Wang Y."/>
            <person name="Lv Z."/>
            <person name="Lu X."/>
            <person name="Zhang F."/>
            <person name="Jiang W."/>
            <person name="Ma Y."/>
            <person name="Chen M."/>
            <person name="Hao X."/>
            <person name="Li L."/>
            <person name="Tang Y."/>
            <person name="Lv G."/>
            <person name="Zhou Y."/>
            <person name="Sun X."/>
            <person name="Brodelius P.E."/>
            <person name="Rose J.K.C."/>
            <person name="Tang K."/>
        </authorList>
    </citation>
    <scope>NUCLEOTIDE SEQUENCE [LARGE SCALE GENOMIC DNA]</scope>
    <source>
        <strain evidence="3">cv. Huhao1</strain>
        <tissue evidence="2">Leaf</tissue>
    </source>
</reference>
<evidence type="ECO:0000313" key="2">
    <source>
        <dbReference type="EMBL" id="PWA92693.1"/>
    </source>
</evidence>
<accession>A0A2U1Q409</accession>
<evidence type="ECO:0000256" key="1">
    <source>
        <dbReference type="SAM" id="MobiDB-lite"/>
    </source>
</evidence>
<gene>
    <name evidence="2" type="ORF">CTI12_AA078070</name>
</gene>
<dbReference type="AlphaFoldDB" id="A0A2U1Q409"/>
<dbReference type="Proteomes" id="UP000245207">
    <property type="component" value="Unassembled WGS sequence"/>
</dbReference>
<sequence>MAIPKKDDSGIISAHIKVEYEWKPPHCSRCKVFGHDIHGCPKSVKEQARTKDAKVAQTTTVEETDDGFKEVQTRRAKAKGKKLSSGINMSKGPTLATKKQVYVPKNKTQDTASSKAANASSSSVPTSNPFGVLDVHDSDVNVVPSASTGIPSGEADLERPSVSNTVGAKGGSSSSGTSSGIPSGEAVLEGSSGSTKVADKGIVVGVVYAGSLGFVIIDSGPKKV</sequence>
<dbReference type="EMBL" id="PKPP01000443">
    <property type="protein sequence ID" value="PWA92693.1"/>
    <property type="molecule type" value="Genomic_DNA"/>
</dbReference>
<protein>
    <submittedName>
        <fullName evidence="2">Zinc knuckle CX2CX4HX4C</fullName>
    </submittedName>
</protein>
<keyword evidence="3" id="KW-1185">Reference proteome</keyword>
<comment type="caution">
    <text evidence="2">The sequence shown here is derived from an EMBL/GenBank/DDBJ whole genome shotgun (WGS) entry which is preliminary data.</text>
</comment>
<feature type="compositionally biased region" description="Low complexity" evidence="1">
    <location>
        <begin position="112"/>
        <end position="123"/>
    </location>
</feature>
<feature type="region of interest" description="Disordered" evidence="1">
    <location>
        <begin position="75"/>
        <end position="192"/>
    </location>
</feature>